<dbReference type="HAMAP" id="MF_00182">
    <property type="entry name" value="Formyl_trans"/>
    <property type="match status" value="1"/>
</dbReference>
<evidence type="ECO:0000313" key="12">
    <source>
        <dbReference type="Proteomes" id="UP000823868"/>
    </source>
</evidence>
<proteinExistence type="inferred from homology"/>
<dbReference type="InterPro" id="IPR011034">
    <property type="entry name" value="Formyl_transferase-like_C_sf"/>
</dbReference>
<dbReference type="EC" id="2.1.2.9" evidence="3 8"/>
<dbReference type="NCBIfam" id="TIGR00460">
    <property type="entry name" value="fmt"/>
    <property type="match status" value="1"/>
</dbReference>
<dbReference type="Pfam" id="PF02911">
    <property type="entry name" value="Formyl_trans_C"/>
    <property type="match status" value="1"/>
</dbReference>
<protein>
    <recommendedName>
        <fullName evidence="4 8">Methionyl-tRNA formyltransferase</fullName>
        <ecNumber evidence="3 8">2.1.2.9</ecNumber>
    </recommendedName>
</protein>
<evidence type="ECO:0000256" key="6">
    <source>
        <dbReference type="ARBA" id="ARBA00022917"/>
    </source>
</evidence>
<evidence type="ECO:0000256" key="5">
    <source>
        <dbReference type="ARBA" id="ARBA00022679"/>
    </source>
</evidence>
<evidence type="ECO:0000256" key="1">
    <source>
        <dbReference type="ARBA" id="ARBA00002606"/>
    </source>
</evidence>
<comment type="caution">
    <text evidence="11">The sequence shown here is derived from an EMBL/GenBank/DDBJ whole genome shotgun (WGS) entry which is preliminary data.</text>
</comment>
<dbReference type="InterPro" id="IPR044135">
    <property type="entry name" value="Met-tRNA-FMT_C"/>
</dbReference>
<dbReference type="PANTHER" id="PTHR11138:SF5">
    <property type="entry name" value="METHIONYL-TRNA FORMYLTRANSFERASE, MITOCHONDRIAL"/>
    <property type="match status" value="1"/>
</dbReference>
<dbReference type="InterPro" id="IPR005794">
    <property type="entry name" value="Fmt"/>
</dbReference>
<evidence type="ECO:0000259" key="10">
    <source>
        <dbReference type="Pfam" id="PF02911"/>
    </source>
</evidence>
<keyword evidence="6 8" id="KW-0648">Protein biosynthesis</keyword>
<feature type="domain" description="Formyl transferase N-terminal" evidence="9">
    <location>
        <begin position="1"/>
        <end position="180"/>
    </location>
</feature>
<dbReference type="InterPro" id="IPR002376">
    <property type="entry name" value="Formyl_transf_N"/>
</dbReference>
<evidence type="ECO:0000256" key="2">
    <source>
        <dbReference type="ARBA" id="ARBA00010699"/>
    </source>
</evidence>
<evidence type="ECO:0000256" key="3">
    <source>
        <dbReference type="ARBA" id="ARBA00012261"/>
    </source>
</evidence>
<dbReference type="Pfam" id="PF00551">
    <property type="entry name" value="Formyl_trans_N"/>
    <property type="match status" value="1"/>
</dbReference>
<accession>A0A9D1Y980</accession>
<dbReference type="PANTHER" id="PTHR11138">
    <property type="entry name" value="METHIONYL-TRNA FORMYLTRANSFERASE"/>
    <property type="match status" value="1"/>
</dbReference>
<feature type="domain" description="Formyl transferase C-terminal" evidence="10">
    <location>
        <begin position="205"/>
        <end position="302"/>
    </location>
</feature>
<dbReference type="Gene3D" id="3.40.50.170">
    <property type="entry name" value="Formyl transferase, N-terminal domain"/>
    <property type="match status" value="1"/>
</dbReference>
<reference evidence="11" key="1">
    <citation type="journal article" date="2021" name="PeerJ">
        <title>Extensive microbial diversity within the chicken gut microbiome revealed by metagenomics and culture.</title>
        <authorList>
            <person name="Gilroy R."/>
            <person name="Ravi A."/>
            <person name="Getino M."/>
            <person name="Pursley I."/>
            <person name="Horton D.L."/>
            <person name="Alikhan N.F."/>
            <person name="Baker D."/>
            <person name="Gharbi K."/>
            <person name="Hall N."/>
            <person name="Watson M."/>
            <person name="Adriaenssens E.M."/>
            <person name="Foster-Nyarko E."/>
            <person name="Jarju S."/>
            <person name="Secka A."/>
            <person name="Antonio M."/>
            <person name="Oren A."/>
            <person name="Chaudhuri R.R."/>
            <person name="La Ragione R."/>
            <person name="Hildebrand F."/>
            <person name="Pallen M.J."/>
        </authorList>
    </citation>
    <scope>NUCLEOTIDE SEQUENCE</scope>
    <source>
        <strain evidence="11">ChiBcec16_6824</strain>
    </source>
</reference>
<dbReference type="InterPro" id="IPR036477">
    <property type="entry name" value="Formyl_transf_N_sf"/>
</dbReference>
<evidence type="ECO:0000256" key="7">
    <source>
        <dbReference type="ARBA" id="ARBA00048558"/>
    </source>
</evidence>
<dbReference type="FunFam" id="3.40.50.12230:FF:000001">
    <property type="entry name" value="Methionyl-tRNA formyltransferase"/>
    <property type="match status" value="1"/>
</dbReference>
<evidence type="ECO:0000256" key="8">
    <source>
        <dbReference type="HAMAP-Rule" id="MF_00182"/>
    </source>
</evidence>
<evidence type="ECO:0000259" key="9">
    <source>
        <dbReference type="Pfam" id="PF00551"/>
    </source>
</evidence>
<dbReference type="InterPro" id="IPR037022">
    <property type="entry name" value="Formyl_trans_C_sf"/>
</dbReference>
<dbReference type="GO" id="GO:0005829">
    <property type="term" value="C:cytosol"/>
    <property type="evidence" value="ECO:0007669"/>
    <property type="project" value="TreeGrafter"/>
</dbReference>
<dbReference type="SUPFAM" id="SSF53328">
    <property type="entry name" value="Formyltransferase"/>
    <property type="match status" value="1"/>
</dbReference>
<comment type="similarity">
    <text evidence="2 8">Belongs to the Fmt family.</text>
</comment>
<sequence length="308" mass="32940">MRILFMGTPDFAVPSLEALLEAGHEVVGVFTQPDKPKNRGMKLQPTPVKVCAQAHNVPVFQPVKLRDGTALELIQTLAPELIVVAAYGRILPDEILSAPSKGCINVHSSLLPRYRGAAPINWAILNGDQETGVTIMHMAHDLDAGDIIAQTVTPIDPNESAEMLYTRLAQIGGALLVETVAQIVDGTAPRTPQDSAGVTFAPMLSRELSPIDWTRPAQAIHNQVRGLLPWPTATTEAITGAPLKLFDTRVLDRHSTAAPGTVLSTGKEGIDVACGDGTVLRILELQAVGKKRMKAADYLRGNPIPLKG</sequence>
<evidence type="ECO:0000313" key="11">
    <source>
        <dbReference type="EMBL" id="HIY21864.1"/>
    </source>
</evidence>
<dbReference type="EMBL" id="DXDX01000146">
    <property type="protein sequence ID" value="HIY21864.1"/>
    <property type="molecule type" value="Genomic_DNA"/>
</dbReference>
<gene>
    <name evidence="8 11" type="primary">fmt</name>
    <name evidence="11" type="ORF">H9841_08195</name>
</gene>
<dbReference type="InterPro" id="IPR041711">
    <property type="entry name" value="Met-tRNA-FMT_N"/>
</dbReference>
<comment type="catalytic activity">
    <reaction evidence="7 8">
        <text>L-methionyl-tRNA(fMet) + (6R)-10-formyltetrahydrofolate = N-formyl-L-methionyl-tRNA(fMet) + (6S)-5,6,7,8-tetrahydrofolate + H(+)</text>
        <dbReference type="Rhea" id="RHEA:24380"/>
        <dbReference type="Rhea" id="RHEA-COMP:9952"/>
        <dbReference type="Rhea" id="RHEA-COMP:9953"/>
        <dbReference type="ChEBI" id="CHEBI:15378"/>
        <dbReference type="ChEBI" id="CHEBI:57453"/>
        <dbReference type="ChEBI" id="CHEBI:78530"/>
        <dbReference type="ChEBI" id="CHEBI:78844"/>
        <dbReference type="ChEBI" id="CHEBI:195366"/>
        <dbReference type="EC" id="2.1.2.9"/>
    </reaction>
</comment>
<dbReference type="CDD" id="cd08704">
    <property type="entry name" value="Met_tRNA_FMT_C"/>
    <property type="match status" value="1"/>
</dbReference>
<dbReference type="AlphaFoldDB" id="A0A9D1Y980"/>
<dbReference type="GO" id="GO:0004479">
    <property type="term" value="F:methionyl-tRNA formyltransferase activity"/>
    <property type="evidence" value="ECO:0007669"/>
    <property type="project" value="UniProtKB-UniRule"/>
</dbReference>
<dbReference type="Gene3D" id="3.10.25.10">
    <property type="entry name" value="Formyl transferase, C-terminal domain"/>
    <property type="match status" value="1"/>
</dbReference>
<dbReference type="CDD" id="cd08646">
    <property type="entry name" value="FMT_core_Met-tRNA-FMT_N"/>
    <property type="match status" value="1"/>
</dbReference>
<keyword evidence="5 8" id="KW-0808">Transferase</keyword>
<reference evidence="11" key="2">
    <citation type="submission" date="2021-04" db="EMBL/GenBank/DDBJ databases">
        <authorList>
            <person name="Gilroy R."/>
        </authorList>
    </citation>
    <scope>NUCLEOTIDE SEQUENCE</scope>
    <source>
        <strain evidence="11">ChiBcec16_6824</strain>
    </source>
</reference>
<name>A0A9D1Y980_9FIRM</name>
<comment type="function">
    <text evidence="1 8">Attaches a formyl group to the free amino group of methionyl-tRNA(fMet). The formyl group appears to play a dual role in the initiator identity of N-formylmethionyl-tRNA by promoting its recognition by IF2 and preventing the misappropriation of this tRNA by the elongation apparatus.</text>
</comment>
<dbReference type="Proteomes" id="UP000823868">
    <property type="component" value="Unassembled WGS sequence"/>
</dbReference>
<dbReference type="InterPro" id="IPR005793">
    <property type="entry name" value="Formyl_trans_C"/>
</dbReference>
<organism evidence="11 12">
    <name type="scientific">Candidatus Flavonifractor merdigallinarum</name>
    <dbReference type="NCBI Taxonomy" id="2838589"/>
    <lineage>
        <taxon>Bacteria</taxon>
        <taxon>Bacillati</taxon>
        <taxon>Bacillota</taxon>
        <taxon>Clostridia</taxon>
        <taxon>Eubacteriales</taxon>
        <taxon>Oscillospiraceae</taxon>
        <taxon>Flavonifractor</taxon>
    </lineage>
</organism>
<evidence type="ECO:0000256" key="4">
    <source>
        <dbReference type="ARBA" id="ARBA00016014"/>
    </source>
</evidence>
<feature type="binding site" evidence="8">
    <location>
        <begin position="109"/>
        <end position="112"/>
    </location>
    <ligand>
        <name>(6S)-5,6,7,8-tetrahydrofolate</name>
        <dbReference type="ChEBI" id="CHEBI:57453"/>
    </ligand>
</feature>
<dbReference type="SUPFAM" id="SSF50486">
    <property type="entry name" value="FMT C-terminal domain-like"/>
    <property type="match status" value="1"/>
</dbReference>